<accession>A0A562UX78</accession>
<dbReference type="Proteomes" id="UP000320547">
    <property type="component" value="Unassembled WGS sequence"/>
</dbReference>
<name>A0A562UX78_9SPHN</name>
<sequence length="171" mass="18615">MTEEKTPLRLWLAGLGIFGVFIVLGMLAGDASQYNIVDHQAAGTAEMVNTIQADWRANGLRNAVIYGMIADFVFIAVYGWGSFVAGRSFYQSGNRLVRILGGSVAAAAIVFLISDYLETILQFIQMLRDEGVDWMAATAATAQPIKFAAFYVTFFGVIAALCTRLVTRPKS</sequence>
<evidence type="ECO:0000313" key="2">
    <source>
        <dbReference type="EMBL" id="TWJ10254.1"/>
    </source>
</evidence>
<proteinExistence type="predicted"/>
<keyword evidence="3" id="KW-1185">Reference proteome</keyword>
<keyword evidence="1" id="KW-1133">Transmembrane helix</keyword>
<feature type="transmembrane region" description="Helical" evidence="1">
    <location>
        <begin position="63"/>
        <end position="84"/>
    </location>
</feature>
<gene>
    <name evidence="2" type="ORF">JN10_1915</name>
</gene>
<feature type="transmembrane region" description="Helical" evidence="1">
    <location>
        <begin position="96"/>
        <end position="117"/>
    </location>
</feature>
<evidence type="ECO:0000313" key="3">
    <source>
        <dbReference type="Proteomes" id="UP000320547"/>
    </source>
</evidence>
<organism evidence="2 3">
    <name type="scientific">Altererythrobacter ishigakiensis</name>
    <dbReference type="NCBI Taxonomy" id="476157"/>
    <lineage>
        <taxon>Bacteria</taxon>
        <taxon>Pseudomonadati</taxon>
        <taxon>Pseudomonadota</taxon>
        <taxon>Alphaproteobacteria</taxon>
        <taxon>Sphingomonadales</taxon>
        <taxon>Erythrobacteraceae</taxon>
        <taxon>Altererythrobacter</taxon>
    </lineage>
</organism>
<keyword evidence="1" id="KW-0812">Transmembrane</keyword>
<dbReference type="STRING" id="476157.GCA_001663155_01441"/>
<dbReference type="OrthoDB" id="7427621at2"/>
<keyword evidence="1" id="KW-0472">Membrane</keyword>
<dbReference type="RefSeq" id="WP_067599207.1">
    <property type="nucleotide sequence ID" value="NZ_CP015963.1"/>
</dbReference>
<protein>
    <submittedName>
        <fullName evidence="2">Uncharacterized protein</fullName>
    </submittedName>
</protein>
<dbReference type="EMBL" id="VLLK01000001">
    <property type="protein sequence ID" value="TWJ10254.1"/>
    <property type="molecule type" value="Genomic_DNA"/>
</dbReference>
<comment type="caution">
    <text evidence="2">The sequence shown here is derived from an EMBL/GenBank/DDBJ whole genome shotgun (WGS) entry which is preliminary data.</text>
</comment>
<feature type="transmembrane region" description="Helical" evidence="1">
    <location>
        <begin position="12"/>
        <end position="29"/>
    </location>
</feature>
<reference evidence="2 3" key="1">
    <citation type="submission" date="2019-07" db="EMBL/GenBank/DDBJ databases">
        <title>Genomic Encyclopedia of Archaeal and Bacterial Type Strains, Phase II (KMG-II): from individual species to whole genera.</title>
        <authorList>
            <person name="Goeker M."/>
        </authorList>
    </citation>
    <scope>NUCLEOTIDE SEQUENCE [LARGE SCALE GENOMIC DNA]</scope>
    <source>
        <strain evidence="2 3">ATCC BAA-2084</strain>
    </source>
</reference>
<dbReference type="AlphaFoldDB" id="A0A562UX78"/>
<evidence type="ECO:0000256" key="1">
    <source>
        <dbReference type="SAM" id="Phobius"/>
    </source>
</evidence>